<keyword evidence="2" id="KW-1185">Reference proteome</keyword>
<proteinExistence type="predicted"/>
<dbReference type="InterPro" id="IPR010064">
    <property type="entry name" value="HK97-gp10_tail"/>
</dbReference>
<dbReference type="Proteomes" id="UP000822993">
    <property type="component" value="Unassembled WGS sequence"/>
</dbReference>
<protein>
    <submittedName>
        <fullName evidence="1">HK97 gp10 family phage protein</fullName>
    </submittedName>
</protein>
<dbReference type="EMBL" id="JACSPN010000017">
    <property type="protein sequence ID" value="MBE7701265.1"/>
    <property type="molecule type" value="Genomic_DNA"/>
</dbReference>
<dbReference type="NCBIfam" id="TIGR01725">
    <property type="entry name" value="phge_HK97_gp10"/>
    <property type="match status" value="1"/>
</dbReference>
<accession>A0A9D5UAE3</accession>
<evidence type="ECO:0000313" key="2">
    <source>
        <dbReference type="Proteomes" id="UP000822993"/>
    </source>
</evidence>
<name>A0A9D5UAE3_9CELL</name>
<organism evidence="1 2">
    <name type="scientific">Oerskovia douganii</name>
    <dbReference type="NCBI Taxonomy" id="2762210"/>
    <lineage>
        <taxon>Bacteria</taxon>
        <taxon>Bacillati</taxon>
        <taxon>Actinomycetota</taxon>
        <taxon>Actinomycetes</taxon>
        <taxon>Micrococcales</taxon>
        <taxon>Cellulomonadaceae</taxon>
        <taxon>Oerskovia</taxon>
    </lineage>
</organism>
<sequence>MGARPDLHRRPHEPGGAVSFSIDTSELNALAADMTTVGGKIGPLVQTAMRKTARDIEADAKQLAPVDTGNLKSSIGHSDLRTVGQSGTLEVEIGPTANYGEFVETGTSRMAPQPYMGPAFDRNAPGFASVLEQIAASVL</sequence>
<comment type="caution">
    <text evidence="1">The sequence shown here is derived from an EMBL/GenBank/DDBJ whole genome shotgun (WGS) entry which is preliminary data.</text>
</comment>
<reference evidence="1 2" key="1">
    <citation type="submission" date="2020-08" db="EMBL/GenBank/DDBJ databases">
        <title>A Genomic Blueprint of the Chicken Gut Microbiome.</title>
        <authorList>
            <person name="Gilroy R."/>
            <person name="Ravi A."/>
            <person name="Getino M."/>
            <person name="Pursley I."/>
            <person name="Horton D.L."/>
            <person name="Alikhan N.-F."/>
            <person name="Baker D."/>
            <person name="Gharbi K."/>
            <person name="Hall N."/>
            <person name="Watson M."/>
            <person name="Adriaenssens E.M."/>
            <person name="Foster-Nyarko E."/>
            <person name="Jarju S."/>
            <person name="Secka A."/>
            <person name="Antonio M."/>
            <person name="Oren A."/>
            <person name="Chaudhuri R."/>
            <person name="La Ragione R.M."/>
            <person name="Hildebrand F."/>
            <person name="Pallen M.J."/>
        </authorList>
    </citation>
    <scope>NUCLEOTIDE SEQUENCE [LARGE SCALE GENOMIC DNA]</scope>
    <source>
        <strain evidence="1 2">Sa1BUA8</strain>
    </source>
</reference>
<gene>
    <name evidence="1" type="ORF">H9623_13270</name>
</gene>
<dbReference type="AlphaFoldDB" id="A0A9D5UAE3"/>
<dbReference type="Pfam" id="PF04883">
    <property type="entry name" value="HK97-gp10_like"/>
    <property type="match status" value="1"/>
</dbReference>
<evidence type="ECO:0000313" key="1">
    <source>
        <dbReference type="EMBL" id="MBE7701265.1"/>
    </source>
</evidence>